<keyword evidence="9" id="KW-0539">Nucleus</keyword>
<comment type="subcellular location">
    <subcellularLocation>
        <location evidence="1">Nucleus</location>
        <location evidence="1">Nucleolus</location>
    </subcellularLocation>
</comment>
<dbReference type="CDD" id="cd17959">
    <property type="entry name" value="DEADc_DDX54"/>
    <property type="match status" value="1"/>
</dbReference>
<dbReference type="EC" id="3.6.4.13" evidence="3"/>
<evidence type="ECO:0000256" key="10">
    <source>
        <dbReference type="ARBA" id="ARBA00047984"/>
    </source>
</evidence>
<dbReference type="GO" id="GO:0005730">
    <property type="term" value="C:nucleolus"/>
    <property type="evidence" value="ECO:0007669"/>
    <property type="project" value="UniProtKB-SubCell"/>
</dbReference>
<dbReference type="PROSITE" id="PS51192">
    <property type="entry name" value="HELICASE_ATP_BIND_1"/>
    <property type="match status" value="1"/>
</dbReference>
<evidence type="ECO:0000256" key="9">
    <source>
        <dbReference type="ARBA" id="ARBA00023242"/>
    </source>
</evidence>
<evidence type="ECO:0000313" key="16">
    <source>
        <dbReference type="Proteomes" id="UP000695007"/>
    </source>
</evidence>
<evidence type="ECO:0000259" key="13">
    <source>
        <dbReference type="PROSITE" id="PS51192"/>
    </source>
</evidence>
<protein>
    <recommendedName>
        <fullName evidence="3">RNA helicase</fullName>
        <ecNumber evidence="3">3.6.4.13</ecNumber>
    </recommendedName>
</protein>
<keyword evidence="4 12" id="KW-0547">Nucleotide-binding</keyword>
<proteinExistence type="inferred from homology"/>
<sequence length="769" mass="87881">METELFNFKNSCNNNEKNVFNQINKNNKKKCRKSGGFQAMNLSYPIIKGILKRGYKVPTPIQRKTIPLALEGRDVVAMARTGSGKTACFLIPLFEKLKTRQAKSGARALILAPTRELAIQTLKFIKEIGKFTGLKSSVILGGDSMDDQFLAIHGNPDIIVATPGRFLHICIEMNMNLENIEIVVFDEADRLFEMGLGTQINEILNRLPETRQTLLFSATLPKLLVEFAKAGLENPILVRLDVESKLPDELKLCFITCRSEEKLAVLLCLLKHIVKADTQTVIFVATMHHVEYIHQILDKAGITNTFIYSNLDPSARKINAAKFKSEKVKVLIVTDIAARGIDIPCLDNVINFNFPATSKLFIHRVGRCARAGRSGNAYSIVAPDEYAYLLDLHLFLGRSLNIIPISETENIPEEAIGKIPQSMIEEELSELIMYHKNITDISSMQNVCNNAYQQYIRSRPPASTESNKRIKELHISIAGILPEFRNSNNDAAELISKIKSYKPRGTIFEIVAKPSSVDYKIMKEKRKFHKENIINYHQKIEEVSTKNLNYKAKSLQLSPSSIDEINDTFSQVITSKKRKIYDICQNKHKKKQKVLKDDQFYVPYTAPDRHTEQGLAVNNFTTEADKVYLDFTADNENSRRFQNQIKKWDRKKKKMITIENNPKAGKIQTESGTWIPSTYKTKRYLQWKEKNKIGIIQNDDNTDNEVSLQMQKLETSAKTHWARHNQKLKEKIRIKSELKTPDQILKARKILERKKQRNGRKKKGGRSNR</sequence>
<evidence type="ECO:0000256" key="2">
    <source>
        <dbReference type="ARBA" id="ARBA00010379"/>
    </source>
</evidence>
<dbReference type="GO" id="GO:0005829">
    <property type="term" value="C:cytosol"/>
    <property type="evidence" value="ECO:0007669"/>
    <property type="project" value="TreeGrafter"/>
</dbReference>
<dbReference type="KEGG" id="csol:105366883"/>
<dbReference type="InterPro" id="IPR050079">
    <property type="entry name" value="DEAD_box_RNA_helicase"/>
</dbReference>
<keyword evidence="5 12" id="KW-0378">Hydrolase</keyword>
<keyword evidence="6 12" id="KW-0347">Helicase</keyword>
<dbReference type="GO" id="GO:0003723">
    <property type="term" value="F:RNA binding"/>
    <property type="evidence" value="ECO:0007669"/>
    <property type="project" value="UniProtKB-KW"/>
</dbReference>
<dbReference type="PROSITE" id="PS51194">
    <property type="entry name" value="HELICASE_CTER"/>
    <property type="match status" value="1"/>
</dbReference>
<dbReference type="PROSITE" id="PS51195">
    <property type="entry name" value="Q_MOTIF"/>
    <property type="match status" value="1"/>
</dbReference>
<dbReference type="SUPFAM" id="SSF52540">
    <property type="entry name" value="P-loop containing nucleoside triphosphate hydrolases"/>
    <property type="match status" value="2"/>
</dbReference>
<evidence type="ECO:0000313" key="17">
    <source>
        <dbReference type="RefSeq" id="XP_011503784.1"/>
    </source>
</evidence>
<evidence type="ECO:0000256" key="6">
    <source>
        <dbReference type="ARBA" id="ARBA00022806"/>
    </source>
</evidence>
<evidence type="ECO:0000256" key="3">
    <source>
        <dbReference type="ARBA" id="ARBA00012552"/>
    </source>
</evidence>
<dbReference type="InterPro" id="IPR012541">
    <property type="entry name" value="DBP10_C"/>
</dbReference>
<dbReference type="Proteomes" id="UP000695007">
    <property type="component" value="Unplaced"/>
</dbReference>
<dbReference type="GeneID" id="105366883"/>
<dbReference type="InterPro" id="IPR014001">
    <property type="entry name" value="Helicase_ATP-bd"/>
</dbReference>
<feature type="domain" description="DEAD-box RNA helicase Q" evidence="15">
    <location>
        <begin position="35"/>
        <end position="63"/>
    </location>
</feature>
<dbReference type="GO" id="GO:0005524">
    <property type="term" value="F:ATP binding"/>
    <property type="evidence" value="ECO:0007669"/>
    <property type="project" value="UniProtKB-KW"/>
</dbReference>
<dbReference type="Gene3D" id="3.40.50.300">
    <property type="entry name" value="P-loop containing nucleotide triphosphate hydrolases"/>
    <property type="match status" value="2"/>
</dbReference>
<feature type="domain" description="Helicase C-terminal" evidence="14">
    <location>
        <begin position="268"/>
        <end position="411"/>
    </location>
</feature>
<dbReference type="PANTHER" id="PTHR47959">
    <property type="entry name" value="ATP-DEPENDENT RNA HELICASE RHLE-RELATED"/>
    <property type="match status" value="1"/>
</dbReference>
<dbReference type="AlphaFoldDB" id="A0AAJ6YT93"/>
<feature type="domain" description="Helicase ATP-binding" evidence="13">
    <location>
        <begin position="66"/>
        <end position="238"/>
    </location>
</feature>
<keyword evidence="7 12" id="KW-0067">ATP-binding</keyword>
<dbReference type="Pfam" id="PF08147">
    <property type="entry name" value="DBP10CT"/>
    <property type="match status" value="1"/>
</dbReference>
<dbReference type="PANTHER" id="PTHR47959:SF8">
    <property type="entry name" value="RNA HELICASE"/>
    <property type="match status" value="1"/>
</dbReference>
<dbReference type="InterPro" id="IPR000629">
    <property type="entry name" value="RNA-helicase_DEAD-box_CS"/>
</dbReference>
<evidence type="ECO:0000256" key="11">
    <source>
        <dbReference type="PROSITE-ProRule" id="PRU00552"/>
    </source>
</evidence>
<evidence type="ECO:0000256" key="5">
    <source>
        <dbReference type="ARBA" id="ARBA00022801"/>
    </source>
</evidence>
<evidence type="ECO:0000256" key="8">
    <source>
        <dbReference type="ARBA" id="ARBA00022884"/>
    </source>
</evidence>
<evidence type="ECO:0000259" key="14">
    <source>
        <dbReference type="PROSITE" id="PS51194"/>
    </source>
</evidence>
<dbReference type="SMART" id="SM01123">
    <property type="entry name" value="DBP10CT"/>
    <property type="match status" value="1"/>
</dbReference>
<feature type="short sequence motif" description="Q motif" evidence="11">
    <location>
        <begin position="35"/>
        <end position="63"/>
    </location>
</feature>
<evidence type="ECO:0000256" key="12">
    <source>
        <dbReference type="RuleBase" id="RU000492"/>
    </source>
</evidence>
<evidence type="ECO:0000256" key="1">
    <source>
        <dbReference type="ARBA" id="ARBA00004604"/>
    </source>
</evidence>
<dbReference type="FunFam" id="3.40.50.300:FF:000865">
    <property type="entry name" value="ATP-dependent RNA helicase DDX54"/>
    <property type="match status" value="1"/>
</dbReference>
<comment type="similarity">
    <text evidence="2">Belongs to the DEAD box helicase family. DDX54/DBP10 subfamily.</text>
</comment>
<keyword evidence="8" id="KW-0694">RNA-binding</keyword>
<evidence type="ECO:0000259" key="15">
    <source>
        <dbReference type="PROSITE" id="PS51195"/>
    </source>
</evidence>
<dbReference type="InterPro" id="IPR014014">
    <property type="entry name" value="RNA_helicase_DEAD_Q_motif"/>
</dbReference>
<dbReference type="CDD" id="cd18787">
    <property type="entry name" value="SF2_C_DEAD"/>
    <property type="match status" value="1"/>
</dbReference>
<evidence type="ECO:0000256" key="7">
    <source>
        <dbReference type="ARBA" id="ARBA00022840"/>
    </source>
</evidence>
<dbReference type="GO" id="GO:0010468">
    <property type="term" value="P:regulation of gene expression"/>
    <property type="evidence" value="ECO:0007669"/>
    <property type="project" value="UniProtKB-ARBA"/>
</dbReference>
<dbReference type="Pfam" id="PF00271">
    <property type="entry name" value="Helicase_C"/>
    <property type="match status" value="1"/>
</dbReference>
<keyword evidence="16" id="KW-1185">Reference proteome</keyword>
<name>A0AAJ6YT93_9HYME</name>
<dbReference type="GO" id="GO:0003724">
    <property type="term" value="F:RNA helicase activity"/>
    <property type="evidence" value="ECO:0007669"/>
    <property type="project" value="UniProtKB-EC"/>
</dbReference>
<gene>
    <name evidence="17" type="primary">LOC105366883</name>
</gene>
<organism evidence="16 17">
    <name type="scientific">Ceratosolen solmsi marchali</name>
    <dbReference type="NCBI Taxonomy" id="326594"/>
    <lineage>
        <taxon>Eukaryota</taxon>
        <taxon>Metazoa</taxon>
        <taxon>Ecdysozoa</taxon>
        <taxon>Arthropoda</taxon>
        <taxon>Hexapoda</taxon>
        <taxon>Insecta</taxon>
        <taxon>Pterygota</taxon>
        <taxon>Neoptera</taxon>
        <taxon>Endopterygota</taxon>
        <taxon>Hymenoptera</taxon>
        <taxon>Apocrita</taxon>
        <taxon>Proctotrupomorpha</taxon>
        <taxon>Chalcidoidea</taxon>
        <taxon>Agaonidae</taxon>
        <taxon>Agaoninae</taxon>
        <taxon>Ceratosolen</taxon>
    </lineage>
</organism>
<evidence type="ECO:0000256" key="4">
    <source>
        <dbReference type="ARBA" id="ARBA00022741"/>
    </source>
</evidence>
<dbReference type="Pfam" id="PF00270">
    <property type="entry name" value="DEAD"/>
    <property type="match status" value="1"/>
</dbReference>
<dbReference type="SMART" id="SM00490">
    <property type="entry name" value="HELICc"/>
    <property type="match status" value="1"/>
</dbReference>
<comment type="catalytic activity">
    <reaction evidence="10">
        <text>ATP + H2O = ADP + phosphate + H(+)</text>
        <dbReference type="Rhea" id="RHEA:13065"/>
        <dbReference type="ChEBI" id="CHEBI:15377"/>
        <dbReference type="ChEBI" id="CHEBI:15378"/>
        <dbReference type="ChEBI" id="CHEBI:30616"/>
        <dbReference type="ChEBI" id="CHEBI:43474"/>
        <dbReference type="ChEBI" id="CHEBI:456216"/>
        <dbReference type="EC" id="3.6.4.13"/>
    </reaction>
</comment>
<dbReference type="GO" id="GO:0016787">
    <property type="term" value="F:hydrolase activity"/>
    <property type="evidence" value="ECO:0007669"/>
    <property type="project" value="UniProtKB-KW"/>
</dbReference>
<accession>A0AAJ6YT93</accession>
<dbReference type="SMART" id="SM00487">
    <property type="entry name" value="DEXDc"/>
    <property type="match status" value="1"/>
</dbReference>
<dbReference type="RefSeq" id="XP_011503784.1">
    <property type="nucleotide sequence ID" value="XM_011505482.1"/>
</dbReference>
<dbReference type="InterPro" id="IPR027417">
    <property type="entry name" value="P-loop_NTPase"/>
</dbReference>
<dbReference type="InterPro" id="IPR011545">
    <property type="entry name" value="DEAD/DEAH_box_helicase_dom"/>
</dbReference>
<dbReference type="PROSITE" id="PS00039">
    <property type="entry name" value="DEAD_ATP_HELICASE"/>
    <property type="match status" value="1"/>
</dbReference>
<dbReference type="InterPro" id="IPR001650">
    <property type="entry name" value="Helicase_C-like"/>
</dbReference>
<dbReference type="InterPro" id="IPR033517">
    <property type="entry name" value="DDX54/DBP10_DEAD-box_helicase"/>
</dbReference>
<reference evidence="17" key="1">
    <citation type="submission" date="2025-08" db="UniProtKB">
        <authorList>
            <consortium name="RefSeq"/>
        </authorList>
    </citation>
    <scope>IDENTIFICATION</scope>
</reference>